<feature type="non-terminal residue" evidence="8">
    <location>
        <position position="189"/>
    </location>
</feature>
<evidence type="ECO:0000256" key="1">
    <source>
        <dbReference type="ARBA" id="ARBA00011881"/>
    </source>
</evidence>
<dbReference type="EMBL" id="UINC01073590">
    <property type="protein sequence ID" value="SVC10098.1"/>
    <property type="molecule type" value="Genomic_DNA"/>
</dbReference>
<evidence type="ECO:0008006" key="9">
    <source>
        <dbReference type="Google" id="ProtNLM"/>
    </source>
</evidence>
<protein>
    <recommendedName>
        <fullName evidence="9">D-isomer specific 2-hydroxyacid dehydrogenase NAD-binding domain-containing protein</fullName>
    </recommendedName>
</protein>
<dbReference type="AlphaFoldDB" id="A0A382JED6"/>
<dbReference type="SUPFAM" id="SSF52283">
    <property type="entry name" value="Formate/glycerate dehydrogenase catalytic domain-like"/>
    <property type="match status" value="1"/>
</dbReference>
<evidence type="ECO:0000256" key="2">
    <source>
        <dbReference type="ARBA" id="ARBA00022553"/>
    </source>
</evidence>
<evidence type="ECO:0000256" key="3">
    <source>
        <dbReference type="ARBA" id="ARBA00022990"/>
    </source>
</evidence>
<proteinExistence type="predicted"/>
<name>A0A382JED6_9ZZZZ</name>
<accession>A0A382JED6</accession>
<dbReference type="Pfam" id="PF02826">
    <property type="entry name" value="2-Hacid_dh_C"/>
    <property type="match status" value="1"/>
</dbReference>
<keyword evidence="3" id="KW-0007">Acetylation</keyword>
<feature type="domain" description="D-isomer specific 2-hydroxyacid dehydrogenase catalytic" evidence="6">
    <location>
        <begin position="20"/>
        <end position="57"/>
    </location>
</feature>
<comment type="subunit">
    <text evidence="1">Homotetramer.</text>
</comment>
<dbReference type="Gene3D" id="3.40.50.720">
    <property type="entry name" value="NAD(P)-binding Rossmann-like Domain"/>
    <property type="match status" value="2"/>
</dbReference>
<dbReference type="InterPro" id="IPR029752">
    <property type="entry name" value="D-isomer_DH_CS1"/>
</dbReference>
<keyword evidence="2" id="KW-0597">Phosphoprotein</keyword>
<dbReference type="InterPro" id="IPR006139">
    <property type="entry name" value="D-isomer_2_OHA_DH_cat_dom"/>
</dbReference>
<sequence>MLDVFSPGYLFTNPNKQNFILDKEVLEGSYLKVINTCSTGLNHIDLDYCKEKGIDVWSLKEDYKLINDLPSTSELAFGLMMSLLRNIPKSFHSVRDGNWDYEPYVGHQIKGKTIGVIGYGRLGKIMCRLFDGWGVDTFVYDPYVDVDVEKDFEVDLKTLLEYSDVVFLHTHVTDETRGMVDDKFLSQMK</sequence>
<evidence type="ECO:0000259" key="7">
    <source>
        <dbReference type="Pfam" id="PF02826"/>
    </source>
</evidence>
<feature type="domain" description="D-isomer specific 2-hydroxyacid dehydrogenase NAD-binding" evidence="7">
    <location>
        <begin position="77"/>
        <end position="189"/>
    </location>
</feature>
<dbReference type="InterPro" id="IPR006140">
    <property type="entry name" value="D-isomer_DH_NAD-bd"/>
</dbReference>
<dbReference type="PANTHER" id="PTHR42938">
    <property type="entry name" value="FORMATE DEHYDROGENASE 1"/>
    <property type="match status" value="1"/>
</dbReference>
<dbReference type="SUPFAM" id="SSF51735">
    <property type="entry name" value="NAD(P)-binding Rossmann-fold domains"/>
    <property type="match status" value="1"/>
</dbReference>
<keyword evidence="4" id="KW-0560">Oxidoreductase</keyword>
<evidence type="ECO:0000256" key="5">
    <source>
        <dbReference type="ARBA" id="ARBA00023027"/>
    </source>
</evidence>
<dbReference type="GO" id="GO:0051287">
    <property type="term" value="F:NAD binding"/>
    <property type="evidence" value="ECO:0007669"/>
    <property type="project" value="InterPro"/>
</dbReference>
<keyword evidence="5" id="KW-0520">NAD</keyword>
<gene>
    <name evidence="8" type="ORF">METZ01_LOCUS262952</name>
</gene>
<evidence type="ECO:0000259" key="6">
    <source>
        <dbReference type="Pfam" id="PF00389"/>
    </source>
</evidence>
<dbReference type="InterPro" id="IPR036291">
    <property type="entry name" value="NAD(P)-bd_dom_sf"/>
</dbReference>
<reference evidence="8" key="1">
    <citation type="submission" date="2018-05" db="EMBL/GenBank/DDBJ databases">
        <authorList>
            <person name="Lanie J.A."/>
            <person name="Ng W.-L."/>
            <person name="Kazmierczak K.M."/>
            <person name="Andrzejewski T.M."/>
            <person name="Davidsen T.M."/>
            <person name="Wayne K.J."/>
            <person name="Tettelin H."/>
            <person name="Glass J.I."/>
            <person name="Rusch D."/>
            <person name="Podicherti R."/>
            <person name="Tsui H.-C.T."/>
            <person name="Winkler M.E."/>
        </authorList>
    </citation>
    <scope>NUCLEOTIDE SEQUENCE</scope>
</reference>
<evidence type="ECO:0000313" key="8">
    <source>
        <dbReference type="EMBL" id="SVC10098.1"/>
    </source>
</evidence>
<dbReference type="Pfam" id="PF00389">
    <property type="entry name" value="2-Hacid_dh"/>
    <property type="match status" value="1"/>
</dbReference>
<dbReference type="GO" id="GO:0004617">
    <property type="term" value="F:phosphoglycerate dehydrogenase activity"/>
    <property type="evidence" value="ECO:0007669"/>
    <property type="project" value="TreeGrafter"/>
</dbReference>
<dbReference type="PROSITE" id="PS00065">
    <property type="entry name" value="D_2_HYDROXYACID_DH_1"/>
    <property type="match status" value="1"/>
</dbReference>
<dbReference type="PANTHER" id="PTHR42938:SF22">
    <property type="entry name" value="D-3-PHOSPHOGLYCERATE DEHYDROGENASE"/>
    <property type="match status" value="1"/>
</dbReference>
<evidence type="ECO:0000256" key="4">
    <source>
        <dbReference type="ARBA" id="ARBA00023002"/>
    </source>
</evidence>
<organism evidence="8">
    <name type="scientific">marine metagenome</name>
    <dbReference type="NCBI Taxonomy" id="408172"/>
    <lineage>
        <taxon>unclassified sequences</taxon>
        <taxon>metagenomes</taxon>
        <taxon>ecological metagenomes</taxon>
    </lineage>
</organism>